<keyword evidence="4" id="KW-1185">Reference proteome</keyword>
<gene>
    <name evidence="3" type="ORF">AXF13_08230</name>
</gene>
<organism evidence="3 4">
    <name type="scientific">Desulfovibrio fairfieldensis</name>
    <dbReference type="NCBI Taxonomy" id="44742"/>
    <lineage>
        <taxon>Bacteria</taxon>
        <taxon>Pseudomonadati</taxon>
        <taxon>Thermodesulfobacteriota</taxon>
        <taxon>Desulfovibrionia</taxon>
        <taxon>Desulfovibrionales</taxon>
        <taxon>Desulfovibrionaceae</taxon>
        <taxon>Desulfovibrio</taxon>
    </lineage>
</organism>
<dbReference type="Pfam" id="PF00437">
    <property type="entry name" value="T2SSE"/>
    <property type="match status" value="1"/>
</dbReference>
<dbReference type="EMBL" id="CP014229">
    <property type="protein sequence ID" value="AMD90110.1"/>
    <property type="molecule type" value="Genomic_DNA"/>
</dbReference>
<dbReference type="GO" id="GO:0016887">
    <property type="term" value="F:ATP hydrolysis activity"/>
    <property type="evidence" value="ECO:0007669"/>
    <property type="project" value="InterPro"/>
</dbReference>
<accession>A0A109W4A7</accession>
<dbReference type="Gene3D" id="3.40.50.300">
    <property type="entry name" value="P-loop containing nucleotide triphosphate hydrolases"/>
    <property type="match status" value="1"/>
</dbReference>
<evidence type="ECO:0000313" key="3">
    <source>
        <dbReference type="EMBL" id="AMD90110.1"/>
    </source>
</evidence>
<dbReference type="PANTHER" id="PTHR30486">
    <property type="entry name" value="TWITCHING MOTILITY PROTEIN PILT"/>
    <property type="match status" value="1"/>
</dbReference>
<dbReference type="AlphaFoldDB" id="A0A109W4A7"/>
<evidence type="ECO:0000313" key="4">
    <source>
        <dbReference type="Proteomes" id="UP000069241"/>
    </source>
</evidence>
<dbReference type="SUPFAM" id="SSF52540">
    <property type="entry name" value="P-loop containing nucleoside triphosphate hydrolases"/>
    <property type="match status" value="1"/>
</dbReference>
<dbReference type="InterPro" id="IPR050921">
    <property type="entry name" value="T4SS_GSP_E_ATPase"/>
</dbReference>
<dbReference type="Proteomes" id="UP000069241">
    <property type="component" value="Chromosome"/>
</dbReference>
<protein>
    <recommendedName>
        <fullName evidence="2">Bacterial type II secretion system protein E domain-containing protein</fullName>
    </recommendedName>
</protein>
<dbReference type="Gene3D" id="3.30.450.90">
    <property type="match status" value="1"/>
</dbReference>
<name>A0A109W4A7_9BACT</name>
<reference evidence="4" key="1">
    <citation type="submission" date="2016-02" db="EMBL/GenBank/DDBJ databases">
        <authorList>
            <person name="Holder M.E."/>
            <person name="Ajami N.J."/>
            <person name="Petrosino J.F."/>
        </authorList>
    </citation>
    <scope>NUCLEOTIDE SEQUENCE [LARGE SCALE GENOMIC DNA]</scope>
    <source>
        <strain evidence="4">CCUG 45958</strain>
    </source>
</reference>
<comment type="similarity">
    <text evidence="1">Belongs to the GSP E family.</text>
</comment>
<sequence>MQILPDRLLYPPDLMPPVSKEQCDRLLLWAVNEQRASDIDFISDDPVWIQVDGQWFLCTELALSMAELNFLVESFAGGAQQLGRIQGGKSVDFAYVLKVREGFIRFRVNVTNTNKGPHIVMRALPQDLPLLEKMMLEPKLLGALYPPNGLIVVSGVMGSGKSTFLAAVLRKAIIEKGRQVLTLEEPIEFDFTTIPYEQRSAPICQSGITQHITSWADGVRTMTRRKAEIVLVGEARDRETLEAMLGTVETGVTAYCTVHAMDVPQTVTRIVNVFDEQEKSAISATLKASLRLIIHQRLVPRIRTEHDIKAGVPGRIALREFLEFDEGVRRKLYRTAYGDLIPTIRDMVTKLGQPLVYDAEIKHKAGLISDETLEAIQHEQKSASETI</sequence>
<dbReference type="STRING" id="44742.AXF13_08230"/>
<feature type="domain" description="Bacterial type II secretion system protein E" evidence="2">
    <location>
        <begin position="97"/>
        <end position="303"/>
    </location>
</feature>
<dbReference type="RefSeq" id="WP_062252489.1">
    <property type="nucleotide sequence ID" value="NZ_CP014229.1"/>
</dbReference>
<evidence type="ECO:0000256" key="1">
    <source>
        <dbReference type="ARBA" id="ARBA00006611"/>
    </source>
</evidence>
<dbReference type="InterPro" id="IPR001482">
    <property type="entry name" value="T2SS/T4SS_dom"/>
</dbReference>
<evidence type="ECO:0000259" key="2">
    <source>
        <dbReference type="Pfam" id="PF00437"/>
    </source>
</evidence>
<proteinExistence type="inferred from homology"/>
<dbReference type="PANTHER" id="PTHR30486:SF6">
    <property type="entry name" value="TYPE IV PILUS RETRACTATION ATPASE PILT"/>
    <property type="match status" value="1"/>
</dbReference>
<dbReference type="KEGG" id="dfi:AXF13_08230"/>
<dbReference type="InterPro" id="IPR027417">
    <property type="entry name" value="P-loop_NTPase"/>
</dbReference>